<feature type="region of interest" description="Disordered" evidence="1">
    <location>
        <begin position="51"/>
        <end position="70"/>
    </location>
</feature>
<dbReference type="Proteomes" id="UP000187148">
    <property type="component" value="Chromosome"/>
</dbReference>
<keyword evidence="4" id="KW-1185">Reference proteome</keyword>
<protein>
    <submittedName>
        <fullName evidence="3">Uncharacterized protein</fullName>
    </submittedName>
</protein>
<keyword evidence="2" id="KW-0732">Signal</keyword>
<evidence type="ECO:0000313" key="4">
    <source>
        <dbReference type="Proteomes" id="UP000187148"/>
    </source>
</evidence>
<dbReference type="KEGG" id="kco:BWI95_03260"/>
<feature type="signal peptide" evidence="2">
    <location>
        <begin position="1"/>
        <end position="19"/>
    </location>
</feature>
<dbReference type="EMBL" id="CP019445">
    <property type="protein sequence ID" value="APZ04154.1"/>
    <property type="molecule type" value="Genomic_DNA"/>
</dbReference>
<evidence type="ECO:0000256" key="2">
    <source>
        <dbReference type="SAM" id="SignalP"/>
    </source>
</evidence>
<evidence type="ECO:0000313" key="3">
    <source>
        <dbReference type="EMBL" id="APZ04154.1"/>
    </source>
</evidence>
<evidence type="ECO:0000256" key="1">
    <source>
        <dbReference type="SAM" id="MobiDB-lite"/>
    </source>
</evidence>
<reference evidence="3 4" key="1">
    <citation type="submission" date="2017-01" db="EMBL/GenBank/DDBJ databases">
        <authorList>
            <person name="Cao J.-M."/>
        </authorList>
    </citation>
    <scope>NUCLEOTIDE SEQUENCE [LARGE SCALE GENOMIC DNA]</scope>
    <source>
        <strain evidence="3 4">888-76</strain>
    </source>
</reference>
<feature type="chain" id="PRO_5032442685" evidence="2">
    <location>
        <begin position="20"/>
        <end position="70"/>
    </location>
</feature>
<dbReference type="InterPro" id="IPR036275">
    <property type="entry name" value="YdgH-like_sf"/>
</dbReference>
<gene>
    <name evidence="3" type="ORF">BWI95_03260</name>
</gene>
<proteinExistence type="predicted"/>
<accession>A0A807L8Z0</accession>
<name>A0A807L8Z0_9ENTR</name>
<dbReference type="AlphaFoldDB" id="A0A807L8Z0"/>
<dbReference type="SUPFAM" id="SSF159871">
    <property type="entry name" value="YdgH-like"/>
    <property type="match status" value="1"/>
</dbReference>
<organism evidence="3 4">
    <name type="scientific">Kosakonia cowanii JCM 10956 = DSM 18146</name>
    <dbReference type="NCBI Taxonomy" id="1300165"/>
    <lineage>
        <taxon>Bacteria</taxon>
        <taxon>Pseudomonadati</taxon>
        <taxon>Pseudomonadota</taxon>
        <taxon>Gammaproteobacteria</taxon>
        <taxon>Enterobacterales</taxon>
        <taxon>Enterobacteriaceae</taxon>
        <taxon>Kosakonia</taxon>
    </lineage>
</organism>
<sequence>MKYIALLLATLLLSAQASAAIAPPPPQARNMDDVQSLGVIYINHNLTDESDAEPVLIQRPDAAPPLKDDG</sequence>